<proteinExistence type="predicted"/>
<dbReference type="AlphaFoldDB" id="A0A1F7IH69"/>
<accession>A0A1F7IH69</accession>
<organism evidence="2 3">
    <name type="scientific">Candidatus Roizmanbacteria bacterium RIFCSPLOWO2_01_FULL_35_13</name>
    <dbReference type="NCBI Taxonomy" id="1802055"/>
    <lineage>
        <taxon>Bacteria</taxon>
        <taxon>Candidatus Roizmaniibacteriota</taxon>
    </lineage>
</organism>
<evidence type="ECO:0008006" key="4">
    <source>
        <dbReference type="Google" id="ProtNLM"/>
    </source>
</evidence>
<evidence type="ECO:0000313" key="2">
    <source>
        <dbReference type="EMBL" id="OGK42701.1"/>
    </source>
</evidence>
<dbReference type="EMBL" id="MGAF01000005">
    <property type="protein sequence ID" value="OGK42701.1"/>
    <property type="molecule type" value="Genomic_DNA"/>
</dbReference>
<dbReference type="Proteomes" id="UP000179270">
    <property type="component" value="Unassembled WGS sequence"/>
</dbReference>
<gene>
    <name evidence="2" type="ORF">A3A74_00140</name>
</gene>
<protein>
    <recommendedName>
        <fullName evidence="4">Methyltransferase domain-containing protein</fullName>
    </recommendedName>
</protein>
<evidence type="ECO:0000313" key="3">
    <source>
        <dbReference type="Proteomes" id="UP000179270"/>
    </source>
</evidence>
<reference evidence="2 3" key="1">
    <citation type="journal article" date="2016" name="Nat. Commun.">
        <title>Thousands of microbial genomes shed light on interconnected biogeochemical processes in an aquifer system.</title>
        <authorList>
            <person name="Anantharaman K."/>
            <person name="Brown C.T."/>
            <person name="Hug L.A."/>
            <person name="Sharon I."/>
            <person name="Castelle C.J."/>
            <person name="Probst A.J."/>
            <person name="Thomas B.C."/>
            <person name="Singh A."/>
            <person name="Wilkins M.J."/>
            <person name="Karaoz U."/>
            <person name="Brodie E.L."/>
            <person name="Williams K.H."/>
            <person name="Hubbard S.S."/>
            <person name="Banfield J.F."/>
        </authorList>
    </citation>
    <scope>NUCLEOTIDE SEQUENCE [LARGE SCALE GENOMIC DNA]</scope>
</reference>
<feature type="compositionally biased region" description="Basic and acidic residues" evidence="1">
    <location>
        <begin position="17"/>
        <end position="34"/>
    </location>
</feature>
<sequence length="518" mass="58941">MTAEGAIAEVRATHIGPKKELHNPKSEAPKKTESKWKRLIQNLKKEDSLNQPRHVLEVLTEIGISEKYSLVKSEIQAQIKKAQGVMPDVFDKSFGIDIFVGKIRDQRQLEMKQENQILQTPESIRKILTALQPDSVDDISTTKFLGDSILLTSANGVEIQLTLPTEQKMLRDPLTNHLGLQINAQKMKGVSTETNAIVSKLAAEQNNADSLLQTTQGIVDYVSMVKEVLPAEISREKQKMDSIKDKEKQRADWLIDESIIENNPIKSRLPAEYAKTPEELRERMKTLKYLPAEAEMRQAFKGREKEFDQFCFENEVYELYTQEFVDSISRYLISRAALYQNNIDSTNLRPIRIVEVGAGRGQMTHFIKEKMQELGIRNDQLEIRATDPNIWSEDLGKTVIDVENLDAEKAVQKYQPDIVLFSWIPPGEDLSPALRQNSVQEYVLVGEELSGNDRTWGKNVIFDKDVMADYEKDGFYKQYLGEGDDDSLNLVHGQLGRGQIKEGIDDSQHSTTIAFIRE</sequence>
<evidence type="ECO:0000256" key="1">
    <source>
        <dbReference type="SAM" id="MobiDB-lite"/>
    </source>
</evidence>
<comment type="caution">
    <text evidence="2">The sequence shown here is derived from an EMBL/GenBank/DDBJ whole genome shotgun (WGS) entry which is preliminary data.</text>
</comment>
<feature type="region of interest" description="Disordered" evidence="1">
    <location>
        <begin position="1"/>
        <end position="34"/>
    </location>
</feature>
<name>A0A1F7IH69_9BACT</name>